<proteinExistence type="predicted"/>
<feature type="region of interest" description="Disordered" evidence="1">
    <location>
        <begin position="843"/>
        <end position="870"/>
    </location>
</feature>
<dbReference type="OrthoDB" id="514617at2759"/>
<feature type="compositionally biased region" description="Low complexity" evidence="1">
    <location>
        <begin position="135"/>
        <end position="150"/>
    </location>
</feature>
<feature type="region of interest" description="Disordered" evidence="1">
    <location>
        <begin position="1"/>
        <end position="46"/>
    </location>
</feature>
<dbReference type="AlphaFoldDB" id="A0A2P6U246"/>
<dbReference type="SUPFAM" id="SSF75011">
    <property type="entry name" value="3-carboxy-cis,cis-mucoante lactonizing enzyme"/>
    <property type="match status" value="1"/>
</dbReference>
<name>A0A2P6U246_CHLSO</name>
<feature type="compositionally biased region" description="Pro residues" evidence="1">
    <location>
        <begin position="541"/>
        <end position="578"/>
    </location>
</feature>
<dbReference type="Proteomes" id="UP000239899">
    <property type="component" value="Unassembled WGS sequence"/>
</dbReference>
<evidence type="ECO:0000313" key="3">
    <source>
        <dbReference type="Proteomes" id="UP000239899"/>
    </source>
</evidence>
<feature type="region of interest" description="Disordered" evidence="1">
    <location>
        <begin position="54"/>
        <end position="73"/>
    </location>
</feature>
<feature type="compositionally biased region" description="Polar residues" evidence="1">
    <location>
        <begin position="124"/>
        <end position="134"/>
    </location>
</feature>
<gene>
    <name evidence="2" type="ORF">C2E21_0717</name>
</gene>
<feature type="region of interest" description="Disordered" evidence="1">
    <location>
        <begin position="535"/>
        <end position="588"/>
    </location>
</feature>
<evidence type="ECO:0000256" key="1">
    <source>
        <dbReference type="SAM" id="MobiDB-lite"/>
    </source>
</evidence>
<feature type="region of interest" description="Disordered" evidence="1">
    <location>
        <begin position="119"/>
        <end position="151"/>
    </location>
</feature>
<feature type="compositionally biased region" description="Pro residues" evidence="1">
    <location>
        <begin position="1"/>
        <end position="10"/>
    </location>
</feature>
<accession>A0A2P6U246</accession>
<keyword evidence="3" id="KW-1185">Reference proteome</keyword>
<evidence type="ECO:0000313" key="2">
    <source>
        <dbReference type="EMBL" id="PRW60393.1"/>
    </source>
</evidence>
<organism evidence="2 3">
    <name type="scientific">Chlorella sorokiniana</name>
    <name type="common">Freshwater green alga</name>
    <dbReference type="NCBI Taxonomy" id="3076"/>
    <lineage>
        <taxon>Eukaryota</taxon>
        <taxon>Viridiplantae</taxon>
        <taxon>Chlorophyta</taxon>
        <taxon>core chlorophytes</taxon>
        <taxon>Trebouxiophyceae</taxon>
        <taxon>Chlorellales</taxon>
        <taxon>Chlorellaceae</taxon>
        <taxon>Chlorella clade</taxon>
        <taxon>Chlorella</taxon>
    </lineage>
</organism>
<comment type="caution">
    <text evidence="2">The sequence shown here is derived from an EMBL/GenBank/DDBJ whole genome shotgun (WGS) entry which is preliminary data.</text>
</comment>
<feature type="compositionally biased region" description="Low complexity" evidence="1">
    <location>
        <begin position="56"/>
        <end position="68"/>
    </location>
</feature>
<reference evidence="2 3" key="1">
    <citation type="journal article" date="2018" name="Plant J.">
        <title>Genome sequences of Chlorella sorokiniana UTEX 1602 and Micractinium conductrix SAG 241.80: implications to maltose excretion by a green alga.</title>
        <authorList>
            <person name="Arriola M.B."/>
            <person name="Velmurugan N."/>
            <person name="Zhang Y."/>
            <person name="Plunkett M.H."/>
            <person name="Hondzo H."/>
            <person name="Barney B.M."/>
        </authorList>
    </citation>
    <scope>NUCLEOTIDE SEQUENCE [LARGE SCALE GENOMIC DNA]</scope>
    <source>
        <strain evidence="3">UTEX 1602</strain>
    </source>
</reference>
<feature type="compositionally biased region" description="Basic and acidic residues" evidence="1">
    <location>
        <begin position="468"/>
        <end position="477"/>
    </location>
</feature>
<feature type="region of interest" description="Disordered" evidence="1">
    <location>
        <begin position="451"/>
        <end position="497"/>
    </location>
</feature>
<sequence length="894" mass="92002">MWLPEPPPPASQASGSSAVPPPRLAAAASQQAAAGSSVGRRLTQQQLTPEQLAVIQQQQARQQQQQQASDADVPAHQHVPVLLSIGYGGPAVTAPPTSPRILDASTVNTTRCIRYADWYDPASPGTSREPNTTDGSSGSGSSEQQAGAAAVRWRRPPLDLSACQRSVLEVLTASQRVLVQVRLNAPMVELPPDALSVTAGEVLHVAPPFVQGAFMVFPVTIQLADPNVRCNVSIAAGALSAAAGEPTAASNTLSLLWDLEGPQPRINTVGRYAAASTPRIPLLLDFGERVAMVNPLGLFTARGFGRTDVVYDVSKGRLFLIGTIPDPLQDAVVTVEVPAAVTTDIIGNPNKAATYTLVYSPASNSSAAVGTGMNYMFAASAASYGLGIAGAAVGSPMVVMPIGNDFGAMAGRIQAVYLTGQLNIPTLPSNFRATADQLSYISVNFPLPSGLGGSSGSSTDKKKKKQKKKDDKKKAGQQDEGEEESSGGASGMAVLGGEDLDTGDVALADLLSGGLTFPAKPVGVAIKRSATGGIQLREIPSPSPPELPPNLPPPFVQTLPPPPEVTPSPPAPSPPGTPPDLFTPSKAAGAGMYSVQGSQLYTYNAGEKAGPFDLSGLLDLVNGGNGGRRRLLGSSSSSSSGLSISSLDYDGGSLWVVLSNGAVYSYTVRSGQWAAVPDAGPASVVTLTDLGVAWLIDQAGSQLVRYLPASQGGSNRWDLPGGSCTDVAVSSSGLVAVVCSSRVLVARVTADVARFATLGGVSACAVAFDSEDYLLFSGSSRSPGLCSGVGFVTPSELGQPFEATGHLASDASCDDLEAGSHSDSGSVVVYCFQSATDSVSRLELSTAVQPPPSPSPGVPASNGAQDPLRLPRQPRHRLHVWRSTIHTAACSQRV</sequence>
<feature type="compositionally biased region" description="Low complexity" evidence="1">
    <location>
        <begin position="25"/>
        <end position="37"/>
    </location>
</feature>
<dbReference type="EMBL" id="LHPG02000002">
    <property type="protein sequence ID" value="PRW60393.1"/>
    <property type="molecule type" value="Genomic_DNA"/>
</dbReference>
<protein>
    <submittedName>
        <fullName evidence="2">Type 1 secretion target domain-containing</fullName>
    </submittedName>
</protein>